<name>A0A0A9AAF3_ARUDO</name>
<sequence>MMIFLVLVSSATLTTNDIIDIPVSLTESV</sequence>
<evidence type="ECO:0000313" key="1">
    <source>
        <dbReference type="EMBL" id="JAD48056.1"/>
    </source>
</evidence>
<proteinExistence type="predicted"/>
<dbReference type="EMBL" id="GBRH01249839">
    <property type="protein sequence ID" value="JAD48056.1"/>
    <property type="molecule type" value="Transcribed_RNA"/>
</dbReference>
<reference evidence="1" key="1">
    <citation type="submission" date="2014-09" db="EMBL/GenBank/DDBJ databases">
        <authorList>
            <person name="Magalhaes I.L.F."/>
            <person name="Oliveira U."/>
            <person name="Santos F.R."/>
            <person name="Vidigal T.H.D.A."/>
            <person name="Brescovit A.D."/>
            <person name="Santos A.J."/>
        </authorList>
    </citation>
    <scope>NUCLEOTIDE SEQUENCE</scope>
    <source>
        <tissue evidence="1">Shoot tissue taken approximately 20 cm above the soil surface</tissue>
    </source>
</reference>
<protein>
    <submittedName>
        <fullName evidence="1">Uncharacterized protein</fullName>
    </submittedName>
</protein>
<accession>A0A0A9AAF3</accession>
<organism evidence="1">
    <name type="scientific">Arundo donax</name>
    <name type="common">Giant reed</name>
    <name type="synonym">Donax arundinaceus</name>
    <dbReference type="NCBI Taxonomy" id="35708"/>
    <lineage>
        <taxon>Eukaryota</taxon>
        <taxon>Viridiplantae</taxon>
        <taxon>Streptophyta</taxon>
        <taxon>Embryophyta</taxon>
        <taxon>Tracheophyta</taxon>
        <taxon>Spermatophyta</taxon>
        <taxon>Magnoliopsida</taxon>
        <taxon>Liliopsida</taxon>
        <taxon>Poales</taxon>
        <taxon>Poaceae</taxon>
        <taxon>PACMAD clade</taxon>
        <taxon>Arundinoideae</taxon>
        <taxon>Arundineae</taxon>
        <taxon>Arundo</taxon>
    </lineage>
</organism>
<reference evidence="1" key="2">
    <citation type="journal article" date="2015" name="Data Brief">
        <title>Shoot transcriptome of the giant reed, Arundo donax.</title>
        <authorList>
            <person name="Barrero R.A."/>
            <person name="Guerrero F.D."/>
            <person name="Moolhuijzen P."/>
            <person name="Goolsby J.A."/>
            <person name="Tidwell J."/>
            <person name="Bellgard S.E."/>
            <person name="Bellgard M.I."/>
        </authorList>
    </citation>
    <scope>NUCLEOTIDE SEQUENCE</scope>
    <source>
        <tissue evidence="1">Shoot tissue taken approximately 20 cm above the soil surface</tissue>
    </source>
</reference>
<dbReference type="AlphaFoldDB" id="A0A0A9AAF3"/>